<comment type="similarity">
    <text evidence="11">Belongs to the AEBP2/jing C2H2-type zinc-finger family.</text>
</comment>
<feature type="compositionally biased region" description="Low complexity" evidence="13">
    <location>
        <begin position="91"/>
        <end position="132"/>
    </location>
</feature>
<feature type="region of interest" description="Disordered" evidence="13">
    <location>
        <begin position="818"/>
        <end position="907"/>
    </location>
</feature>
<feature type="region of interest" description="Disordered" evidence="13">
    <location>
        <begin position="28"/>
        <end position="136"/>
    </location>
</feature>
<evidence type="ECO:0000256" key="2">
    <source>
        <dbReference type="ARBA" id="ARBA00022491"/>
    </source>
</evidence>
<dbReference type="Pfam" id="PF26014">
    <property type="entry name" value="SH3_AEBP2_C"/>
    <property type="match status" value="1"/>
</dbReference>
<keyword evidence="6" id="KW-0862">Zinc</keyword>
<feature type="compositionally biased region" description="Low complexity" evidence="13">
    <location>
        <begin position="28"/>
        <end position="54"/>
    </location>
</feature>
<evidence type="ECO:0000256" key="10">
    <source>
        <dbReference type="ARBA" id="ARBA00023242"/>
    </source>
</evidence>
<dbReference type="Proteomes" id="UP001283361">
    <property type="component" value="Unassembled WGS sequence"/>
</dbReference>
<dbReference type="InterPro" id="IPR013087">
    <property type="entry name" value="Znf_C2H2_type"/>
</dbReference>
<evidence type="ECO:0000259" key="14">
    <source>
        <dbReference type="PROSITE" id="PS50157"/>
    </source>
</evidence>
<organism evidence="15 16">
    <name type="scientific">Elysia crispata</name>
    <name type="common">lettuce slug</name>
    <dbReference type="NCBI Taxonomy" id="231223"/>
    <lineage>
        <taxon>Eukaryota</taxon>
        <taxon>Metazoa</taxon>
        <taxon>Spiralia</taxon>
        <taxon>Lophotrochozoa</taxon>
        <taxon>Mollusca</taxon>
        <taxon>Gastropoda</taxon>
        <taxon>Heterobranchia</taxon>
        <taxon>Euthyneura</taxon>
        <taxon>Panpulmonata</taxon>
        <taxon>Sacoglossa</taxon>
        <taxon>Placobranchoidea</taxon>
        <taxon>Plakobranchidae</taxon>
        <taxon>Elysia</taxon>
    </lineage>
</organism>
<evidence type="ECO:0000256" key="3">
    <source>
        <dbReference type="ARBA" id="ARBA00022723"/>
    </source>
</evidence>
<dbReference type="GO" id="GO:0035098">
    <property type="term" value="C:ESC/E(Z) complex"/>
    <property type="evidence" value="ECO:0007669"/>
    <property type="project" value="TreeGrafter"/>
</dbReference>
<feature type="region of interest" description="Disordered" evidence="13">
    <location>
        <begin position="1013"/>
        <end position="1049"/>
    </location>
</feature>
<evidence type="ECO:0000256" key="8">
    <source>
        <dbReference type="ARBA" id="ARBA00023015"/>
    </source>
</evidence>
<dbReference type="PROSITE" id="PS00028">
    <property type="entry name" value="ZINC_FINGER_C2H2_1"/>
    <property type="match status" value="1"/>
</dbReference>
<reference evidence="15" key="1">
    <citation type="journal article" date="2023" name="G3 (Bethesda)">
        <title>A reference genome for the long-term kleptoplast-retaining sea slug Elysia crispata morphotype clarki.</title>
        <authorList>
            <person name="Eastman K.E."/>
            <person name="Pendleton A.L."/>
            <person name="Shaikh M.A."/>
            <person name="Suttiyut T."/>
            <person name="Ogas R."/>
            <person name="Tomko P."/>
            <person name="Gavelis G."/>
            <person name="Widhalm J.R."/>
            <person name="Wisecaver J.H."/>
        </authorList>
    </citation>
    <scope>NUCLEOTIDE SEQUENCE</scope>
    <source>
        <strain evidence="15">ECLA1</strain>
    </source>
</reference>
<gene>
    <name evidence="15" type="ORF">RRG08_035025</name>
</gene>
<dbReference type="SUPFAM" id="SSF57667">
    <property type="entry name" value="beta-beta-alpha zinc fingers"/>
    <property type="match status" value="1"/>
</dbReference>
<proteinExistence type="inferred from homology"/>
<evidence type="ECO:0000313" key="16">
    <source>
        <dbReference type="Proteomes" id="UP001283361"/>
    </source>
</evidence>
<keyword evidence="7" id="KW-0156">Chromatin regulator</keyword>
<evidence type="ECO:0000256" key="5">
    <source>
        <dbReference type="ARBA" id="ARBA00022771"/>
    </source>
</evidence>
<dbReference type="AlphaFoldDB" id="A0AAE0ZSG2"/>
<keyword evidence="4" id="KW-0677">Repeat</keyword>
<dbReference type="PROSITE" id="PS50157">
    <property type="entry name" value="ZINC_FINGER_C2H2_2"/>
    <property type="match status" value="1"/>
</dbReference>
<feature type="compositionally biased region" description="Polar residues" evidence="13">
    <location>
        <begin position="408"/>
        <end position="433"/>
    </location>
</feature>
<evidence type="ECO:0000256" key="6">
    <source>
        <dbReference type="ARBA" id="ARBA00022833"/>
    </source>
</evidence>
<keyword evidence="8" id="KW-0805">Transcription regulation</keyword>
<feature type="compositionally biased region" description="Low complexity" evidence="13">
    <location>
        <begin position="876"/>
        <end position="905"/>
    </location>
</feature>
<feature type="domain" description="C2H2-type" evidence="14">
    <location>
        <begin position="974"/>
        <end position="1003"/>
    </location>
</feature>
<dbReference type="GO" id="GO:0006325">
    <property type="term" value="P:chromatin organization"/>
    <property type="evidence" value="ECO:0007669"/>
    <property type="project" value="UniProtKB-KW"/>
</dbReference>
<keyword evidence="5 12" id="KW-0863">Zinc-finger</keyword>
<dbReference type="GO" id="GO:0006357">
    <property type="term" value="P:regulation of transcription by RNA polymerase II"/>
    <property type="evidence" value="ECO:0007669"/>
    <property type="project" value="TreeGrafter"/>
</dbReference>
<feature type="compositionally biased region" description="Low complexity" evidence="13">
    <location>
        <begin position="734"/>
        <end position="745"/>
    </location>
</feature>
<feature type="compositionally biased region" description="Low complexity" evidence="13">
    <location>
        <begin position="708"/>
        <end position="722"/>
    </location>
</feature>
<evidence type="ECO:0000256" key="13">
    <source>
        <dbReference type="SAM" id="MobiDB-lite"/>
    </source>
</evidence>
<comment type="caution">
    <text evidence="15">The sequence shown here is derived from an EMBL/GenBank/DDBJ whole genome shotgun (WGS) entry which is preliminary data.</text>
</comment>
<keyword evidence="2" id="KW-0678">Repressor</keyword>
<feature type="compositionally biased region" description="Basic residues" evidence="13">
    <location>
        <begin position="177"/>
        <end position="186"/>
    </location>
</feature>
<protein>
    <recommendedName>
        <fullName evidence="14">C2H2-type domain-containing protein</fullName>
    </recommendedName>
</protein>
<dbReference type="InterPro" id="IPR036236">
    <property type="entry name" value="Znf_C2H2_sf"/>
</dbReference>
<accession>A0AAE0ZSG2</accession>
<dbReference type="InterPro" id="IPR059034">
    <property type="entry name" value="SH3_AEBP2_C"/>
</dbReference>
<comment type="subcellular location">
    <subcellularLocation>
        <location evidence="1">Nucleus</location>
    </subcellularLocation>
</comment>
<dbReference type="InterPro" id="IPR052130">
    <property type="entry name" value="AEBP2/jing_C2H2-ZnF"/>
</dbReference>
<evidence type="ECO:0000256" key="9">
    <source>
        <dbReference type="ARBA" id="ARBA00023163"/>
    </source>
</evidence>
<evidence type="ECO:0000256" key="7">
    <source>
        <dbReference type="ARBA" id="ARBA00022853"/>
    </source>
</evidence>
<name>A0AAE0ZSG2_9GAST</name>
<sequence length="1198" mass="130479">MLIRQKAGWRLHHQAYLWPKRYKSSSSSLSIGLSNNTTESPLSLNTISSSLSSSTKRKRTVVTKRTPVSTSSRQQKEREAAKRRQSRASKSFSAGISNSRISSNGSDGVPSPTSPSSSSSSSSSLSSSSPSPRKLSRGHLELPWFLGSGPCMLKPWEEPFLDSTDEEDDQETIAIRLRRHTRKRRSSDHELDTPSASHQKPTPAFVNAGSGSSSGENRGVITNVAEGCNKQKARDGCTVDSEIQENSSSKTDTDTCLSVRTRGDSRIRDLRSENSSPVSCTKNGFIDNSSTSTIRHSNFGSKSIGNNVVIVINNTSSKSSTQVSSNRNDILAIGDSVSPNCKSSKSPECDRTNGVSRARRVMGVLCTEKHPSKNGEKCNGVTVASPRPASLPSLPLSPESSGLDDTSPGATTSPSFTTKGSRISNRQHQQTANNRKRSLSTAFPEASKEQAHVTPSLRIRTQHRLSSDDPTLVRNQDRRNGEVCQERSKDCFLTLALSPEEDEGFLIHPSVTVTVFRGVGAASGSLTQLQQLKELACKDCVYCRDRLGGFDYSEGNRYYCGTSQLEQNSIDVQVPTSGLSYPNLPPPCLDDKAVRNECCQCDSHYVRHHCQNQNSAASNHPASSTFALTAQGFALSSLSSQISPHRSAGPSIAWQPESLSASKQGASLSSNRPEDVTDNIVTYDALSSQSRCSNESHTFPISAIRHVSQSQPSMTASSSLLSMDHRQHSLTQENISSSTGSNNISPKNGIRRNSVGCTDKNDLQPSSNMSQSDPSMTSSSWCAFTARETAVVAQGEDGQDCSADKVKRRLLKEVARPCLSRSSSTDTCPEKTYSASKSAAPLPSSTSSSQLRSSSLSHPSQLEEHEQHHHKLDMTLSSSLPSLSYRASPSHSSSPSSPATPPTSTVECKWRGCKAPHDLDPSDLLEHIRHHAEEQIANKAYACLWSDCKVYNKPSWSGSWLERHIVTHSGHRPFKCILDNCGQRFHSQAALERHVNSHFGAGGGSGHASGGVNGVGNGGAGGSSGGKVGGRSREEVSQHRMTLKRKRQLKRRCMQTVRKHDFFDEQSMAVLRQELLSLTKHSSLDVVPGAQPLDVAFVRQVVGRRTFKSGVQQLLVEHSPSNILDDKWISSELLQTSQQEDFRDSISINKVKANVKSSSDHGLCGSELFPLFTLPTDTVSNLHVSLYRRHRFRKHRRK</sequence>
<keyword evidence="16" id="KW-1185">Reference proteome</keyword>
<feature type="region of interest" description="Disordered" evidence="13">
    <location>
        <begin position="705"/>
        <end position="778"/>
    </location>
</feature>
<evidence type="ECO:0000256" key="12">
    <source>
        <dbReference type="PROSITE-ProRule" id="PRU00042"/>
    </source>
</evidence>
<evidence type="ECO:0000313" key="15">
    <source>
        <dbReference type="EMBL" id="KAK3774595.1"/>
    </source>
</evidence>
<feature type="compositionally biased region" description="Low complexity" evidence="13">
    <location>
        <begin position="385"/>
        <end position="403"/>
    </location>
</feature>
<feature type="compositionally biased region" description="Gly residues" evidence="13">
    <location>
        <begin position="1013"/>
        <end position="1029"/>
    </location>
</feature>
<keyword evidence="9" id="KW-0804">Transcription</keyword>
<feature type="compositionally biased region" description="Low complexity" evidence="13">
    <location>
        <begin position="834"/>
        <end position="860"/>
    </location>
</feature>
<keyword evidence="10" id="KW-0539">Nucleus</keyword>
<dbReference type="PANTHER" id="PTHR46541">
    <property type="entry name" value="ZINC FINGER PROTEIN AEBP2"/>
    <property type="match status" value="1"/>
</dbReference>
<feature type="compositionally biased region" description="Low complexity" evidence="13">
    <location>
        <begin position="63"/>
        <end position="73"/>
    </location>
</feature>
<feature type="compositionally biased region" description="Low complexity" evidence="13">
    <location>
        <begin position="764"/>
        <end position="778"/>
    </location>
</feature>
<dbReference type="EMBL" id="JAWDGP010003399">
    <property type="protein sequence ID" value="KAK3774595.1"/>
    <property type="molecule type" value="Genomic_DNA"/>
</dbReference>
<evidence type="ECO:0000256" key="4">
    <source>
        <dbReference type="ARBA" id="ARBA00022737"/>
    </source>
</evidence>
<feature type="region of interest" description="Disordered" evidence="13">
    <location>
        <begin position="367"/>
        <end position="480"/>
    </location>
</feature>
<evidence type="ECO:0000256" key="1">
    <source>
        <dbReference type="ARBA" id="ARBA00004123"/>
    </source>
</evidence>
<dbReference type="GO" id="GO:0008270">
    <property type="term" value="F:zinc ion binding"/>
    <property type="evidence" value="ECO:0007669"/>
    <property type="project" value="UniProtKB-KW"/>
</dbReference>
<evidence type="ECO:0000256" key="11">
    <source>
        <dbReference type="ARBA" id="ARBA00037930"/>
    </source>
</evidence>
<keyword evidence="3" id="KW-0479">Metal-binding</keyword>
<feature type="compositionally biased region" description="Basic and acidic residues" evidence="13">
    <location>
        <begin position="367"/>
        <end position="376"/>
    </location>
</feature>
<dbReference type="Gene3D" id="3.30.160.60">
    <property type="entry name" value="Classic Zinc Finger"/>
    <property type="match status" value="2"/>
</dbReference>
<dbReference type="SMART" id="SM00355">
    <property type="entry name" value="ZnF_C2H2"/>
    <property type="match status" value="3"/>
</dbReference>
<dbReference type="PANTHER" id="PTHR46541:SF1">
    <property type="entry name" value="ZINC FINGER PROTEIN AEBP2"/>
    <property type="match status" value="1"/>
</dbReference>
<feature type="region of interest" description="Disordered" evidence="13">
    <location>
        <begin position="177"/>
        <end position="217"/>
    </location>
</feature>